<evidence type="ECO:0000313" key="5">
    <source>
        <dbReference type="EMBL" id="OJD36363.1"/>
    </source>
</evidence>
<dbReference type="InterPro" id="IPR013830">
    <property type="entry name" value="SGNH_hydro"/>
</dbReference>
<dbReference type="GeneID" id="31010930"/>
<dbReference type="EMBL" id="MNUE01000012">
    <property type="protein sequence ID" value="OJD36363.1"/>
    <property type="molecule type" value="Genomic_DNA"/>
</dbReference>
<dbReference type="PANTHER" id="PTHR43695:SF1">
    <property type="entry name" value="RHAMNOGALACTURONAN ACETYLESTERASE"/>
    <property type="match status" value="1"/>
</dbReference>
<sequence>MQLITSPSSIAWTAFSAAAVVAALPPGHGASHAARAAGLITTATPTVYLAGDSTMAEQGGKNGTEGWGHYLQYSLSVPVVNKAFAGRSARSFTDQGRFAAIEAAVVAGDFVVIEFGHNDGGGEQLGTANYTDNGRPACPGQGDETCLSAYNGTEVVVHTYNWYMLRAARSFLAKGASVVISTMTPTNPWESGNFSYTPPVFVGYAENVAKALLEGEAGGRAAFVNHGAYEADAFGRLGKEAVDGFFLMDHTHTQPEGADVAAKAFVKGLKCGGSELSGFVVNATEKIPGVCL</sequence>
<evidence type="ECO:0000256" key="2">
    <source>
        <dbReference type="ARBA" id="ARBA00022801"/>
    </source>
</evidence>
<keyword evidence="2" id="KW-0378">Hydrolase</keyword>
<reference evidence="5 6" key="1">
    <citation type="submission" date="2016-10" db="EMBL/GenBank/DDBJ databases">
        <title>Proteomics and genomics reveal pathogen-plant mechanisms compatible with a hemibiotrophic lifestyle of Diplodia corticola.</title>
        <authorList>
            <person name="Fernandes I."/>
            <person name="De Jonge R."/>
            <person name="Van De Peer Y."/>
            <person name="Devreese B."/>
            <person name="Alves A."/>
            <person name="Esteves A.C."/>
        </authorList>
    </citation>
    <scope>NUCLEOTIDE SEQUENCE [LARGE SCALE GENOMIC DNA]</scope>
    <source>
        <strain evidence="5 6">CBS 112549</strain>
    </source>
</reference>
<organism evidence="5 6">
    <name type="scientific">Diplodia corticola</name>
    <dbReference type="NCBI Taxonomy" id="236234"/>
    <lineage>
        <taxon>Eukaryota</taxon>
        <taxon>Fungi</taxon>
        <taxon>Dikarya</taxon>
        <taxon>Ascomycota</taxon>
        <taxon>Pezizomycotina</taxon>
        <taxon>Dothideomycetes</taxon>
        <taxon>Dothideomycetes incertae sedis</taxon>
        <taxon>Botryosphaeriales</taxon>
        <taxon>Botryosphaeriaceae</taxon>
        <taxon>Diplodia</taxon>
    </lineage>
</organism>
<dbReference type="Pfam" id="PF13472">
    <property type="entry name" value="Lipase_GDSL_2"/>
    <property type="match status" value="1"/>
</dbReference>
<dbReference type="Proteomes" id="UP000183809">
    <property type="component" value="Unassembled WGS sequence"/>
</dbReference>
<comment type="caution">
    <text evidence="5">The sequence shown here is derived from an EMBL/GenBank/DDBJ whole genome shotgun (WGS) entry which is preliminary data.</text>
</comment>
<dbReference type="OrthoDB" id="2141316at2759"/>
<dbReference type="AlphaFoldDB" id="A0A1J9RUU8"/>
<keyword evidence="6" id="KW-1185">Reference proteome</keyword>
<feature type="chain" id="PRO_5012114332" evidence="3">
    <location>
        <begin position="24"/>
        <end position="292"/>
    </location>
</feature>
<evidence type="ECO:0000259" key="4">
    <source>
        <dbReference type="Pfam" id="PF13472"/>
    </source>
</evidence>
<accession>A0A1J9RUU8</accession>
<dbReference type="SUPFAM" id="SSF52266">
    <property type="entry name" value="SGNH hydrolase"/>
    <property type="match status" value="1"/>
</dbReference>
<dbReference type="InterPro" id="IPR037459">
    <property type="entry name" value="RhgT-like"/>
</dbReference>
<evidence type="ECO:0000256" key="1">
    <source>
        <dbReference type="ARBA" id="ARBA00008668"/>
    </source>
</evidence>
<dbReference type="RefSeq" id="XP_020132623.1">
    <property type="nucleotide sequence ID" value="XM_020270671.1"/>
</dbReference>
<evidence type="ECO:0000256" key="3">
    <source>
        <dbReference type="SAM" id="SignalP"/>
    </source>
</evidence>
<dbReference type="GO" id="GO:0016787">
    <property type="term" value="F:hydrolase activity"/>
    <property type="evidence" value="ECO:0007669"/>
    <property type="project" value="UniProtKB-KW"/>
</dbReference>
<gene>
    <name evidence="5" type="ORF">BKCO1_12000174</name>
</gene>
<dbReference type="InterPro" id="IPR036514">
    <property type="entry name" value="SGNH_hydro_sf"/>
</dbReference>
<dbReference type="PANTHER" id="PTHR43695">
    <property type="entry name" value="PUTATIVE (AFU_ORTHOLOGUE AFUA_2G17250)-RELATED"/>
    <property type="match status" value="1"/>
</dbReference>
<dbReference type="Gene3D" id="3.40.50.1110">
    <property type="entry name" value="SGNH hydrolase"/>
    <property type="match status" value="1"/>
</dbReference>
<evidence type="ECO:0000313" key="6">
    <source>
        <dbReference type="Proteomes" id="UP000183809"/>
    </source>
</evidence>
<dbReference type="STRING" id="236234.A0A1J9RUU8"/>
<feature type="signal peptide" evidence="3">
    <location>
        <begin position="1"/>
        <end position="23"/>
    </location>
</feature>
<protein>
    <submittedName>
        <fullName evidence="5">Rhamnogalacturonan acetylesterase</fullName>
    </submittedName>
</protein>
<feature type="domain" description="SGNH hydrolase-type esterase" evidence="4">
    <location>
        <begin position="50"/>
        <end position="257"/>
    </location>
</feature>
<comment type="similarity">
    <text evidence="1">Belongs to the 'GDSL' lipolytic enzyme family.</text>
</comment>
<keyword evidence="3" id="KW-0732">Signal</keyword>
<proteinExistence type="inferred from homology"/>
<name>A0A1J9RUU8_9PEZI</name>